<reference evidence="1" key="2">
    <citation type="submission" date="2020-05" db="UniProtKB">
        <authorList>
            <consortium name="EnsemblMetazoa"/>
        </authorList>
    </citation>
    <scope>IDENTIFICATION</scope>
    <source>
        <strain evidence="1">MINIMUS1</strain>
    </source>
</reference>
<protein>
    <submittedName>
        <fullName evidence="1">Uncharacterized protein</fullName>
    </submittedName>
</protein>
<proteinExistence type="predicted"/>
<sequence>MDEISEGMAIWTYTLAPKDRFGLGKFCCDLIQAGDNASFYGGVFECVIEEIGHRGGREELGRRHRYDRDRSTNEISELFSEMDGLSMDLGDLSITSRKFQELPSIFGHAILPLQHE</sequence>
<dbReference type="VEuPathDB" id="VectorBase:AMIN014503"/>
<accession>A0A182WP94</accession>
<dbReference type="Proteomes" id="UP000075920">
    <property type="component" value="Unassembled WGS sequence"/>
</dbReference>
<name>A0A182WP94_9DIPT</name>
<dbReference type="AlphaFoldDB" id="A0A182WP94"/>
<evidence type="ECO:0000313" key="1">
    <source>
        <dbReference type="EnsemblMetazoa" id="AMIN014503-PA"/>
    </source>
</evidence>
<organism evidence="1 2">
    <name type="scientific">Anopheles minimus</name>
    <dbReference type="NCBI Taxonomy" id="112268"/>
    <lineage>
        <taxon>Eukaryota</taxon>
        <taxon>Metazoa</taxon>
        <taxon>Ecdysozoa</taxon>
        <taxon>Arthropoda</taxon>
        <taxon>Hexapoda</taxon>
        <taxon>Insecta</taxon>
        <taxon>Pterygota</taxon>
        <taxon>Neoptera</taxon>
        <taxon>Endopterygota</taxon>
        <taxon>Diptera</taxon>
        <taxon>Nematocera</taxon>
        <taxon>Culicoidea</taxon>
        <taxon>Culicidae</taxon>
        <taxon>Anophelinae</taxon>
        <taxon>Anopheles</taxon>
    </lineage>
</organism>
<dbReference type="EnsemblMetazoa" id="AMIN014503-RA">
    <property type="protein sequence ID" value="AMIN014503-PA"/>
    <property type="gene ID" value="AMIN014503"/>
</dbReference>
<evidence type="ECO:0000313" key="2">
    <source>
        <dbReference type="Proteomes" id="UP000075920"/>
    </source>
</evidence>
<keyword evidence="2" id="KW-1185">Reference proteome</keyword>
<reference evidence="2" key="1">
    <citation type="submission" date="2013-03" db="EMBL/GenBank/DDBJ databases">
        <title>The Genome Sequence of Anopheles minimus MINIMUS1.</title>
        <authorList>
            <consortium name="The Broad Institute Genomics Platform"/>
            <person name="Neafsey D.E."/>
            <person name="Walton C."/>
            <person name="Walker B."/>
            <person name="Young S.K."/>
            <person name="Zeng Q."/>
            <person name="Gargeya S."/>
            <person name="Fitzgerald M."/>
            <person name="Haas B."/>
            <person name="Abouelleil A."/>
            <person name="Allen A.W."/>
            <person name="Alvarado L."/>
            <person name="Arachchi H.M."/>
            <person name="Berlin A.M."/>
            <person name="Chapman S.B."/>
            <person name="Gainer-Dewar J."/>
            <person name="Goldberg J."/>
            <person name="Griggs A."/>
            <person name="Gujja S."/>
            <person name="Hansen M."/>
            <person name="Howarth C."/>
            <person name="Imamovic A."/>
            <person name="Ireland A."/>
            <person name="Larimer J."/>
            <person name="McCowan C."/>
            <person name="Murphy C."/>
            <person name="Pearson M."/>
            <person name="Poon T.W."/>
            <person name="Priest M."/>
            <person name="Roberts A."/>
            <person name="Saif S."/>
            <person name="Shea T."/>
            <person name="Sisk P."/>
            <person name="Sykes S."/>
            <person name="Wortman J."/>
            <person name="Nusbaum C."/>
            <person name="Birren B."/>
        </authorList>
    </citation>
    <scope>NUCLEOTIDE SEQUENCE [LARGE SCALE GENOMIC DNA]</scope>
    <source>
        <strain evidence="2">MINIMUS1</strain>
    </source>
</reference>